<dbReference type="InterPro" id="IPR052704">
    <property type="entry name" value="ECF_Sigma-70_Domain"/>
</dbReference>
<comment type="caution">
    <text evidence="2">The sequence shown here is derived from an EMBL/GenBank/DDBJ whole genome shotgun (WGS) entry which is preliminary data.</text>
</comment>
<evidence type="ECO:0000256" key="1">
    <source>
        <dbReference type="SAM" id="MobiDB-lite"/>
    </source>
</evidence>
<dbReference type="InterPro" id="IPR013324">
    <property type="entry name" value="RNA_pol_sigma_r3/r4-like"/>
</dbReference>
<dbReference type="Gene3D" id="1.10.10.10">
    <property type="entry name" value="Winged helix-like DNA-binding domain superfamily/Winged helix DNA-binding domain"/>
    <property type="match status" value="1"/>
</dbReference>
<dbReference type="EMBL" id="JACCKD010000003">
    <property type="protein sequence ID" value="MBA0125927.1"/>
    <property type="molecule type" value="Genomic_DNA"/>
</dbReference>
<proteinExistence type="predicted"/>
<name>A0A838A9R0_9PSEU</name>
<dbReference type="SUPFAM" id="SSF88659">
    <property type="entry name" value="Sigma3 and sigma4 domains of RNA polymerase sigma factors"/>
    <property type="match status" value="1"/>
</dbReference>
<dbReference type="InterPro" id="IPR036388">
    <property type="entry name" value="WH-like_DNA-bd_sf"/>
</dbReference>
<feature type="compositionally biased region" description="Polar residues" evidence="1">
    <location>
        <begin position="64"/>
        <end position="77"/>
    </location>
</feature>
<dbReference type="PANTHER" id="PTHR30173">
    <property type="entry name" value="SIGMA 19 FACTOR"/>
    <property type="match status" value="1"/>
</dbReference>
<gene>
    <name evidence="2" type="ORF">H0B56_10275</name>
</gene>
<evidence type="ECO:0008006" key="4">
    <source>
        <dbReference type="Google" id="ProtNLM"/>
    </source>
</evidence>
<dbReference type="AlphaFoldDB" id="A0A838A9R0"/>
<dbReference type="PANTHER" id="PTHR30173:SF36">
    <property type="entry name" value="ECF RNA POLYMERASE SIGMA FACTOR SIGJ"/>
    <property type="match status" value="1"/>
</dbReference>
<protein>
    <recommendedName>
        <fullName evidence="4">Sigma-70, region 4</fullName>
    </recommendedName>
</protein>
<evidence type="ECO:0000313" key="3">
    <source>
        <dbReference type="Proteomes" id="UP000582974"/>
    </source>
</evidence>
<accession>A0A838A9R0</accession>
<sequence length="97" mass="10762">MGPWLPEPVGTEDGTLGPLEFAPQRESVSMALLASFEQLAPAERAVFVLRAVFGNDHRSIAETPESSQANSRQSYARATQRLRESPARFERLTDSWS</sequence>
<reference evidence="2 3" key="1">
    <citation type="submission" date="2020-07" db="EMBL/GenBank/DDBJ databases">
        <title>Genome of Haloechinothrix sp.</title>
        <authorList>
            <person name="Tang S.-K."/>
            <person name="Yang L."/>
            <person name="Zhu W.-Y."/>
        </authorList>
    </citation>
    <scope>NUCLEOTIDE SEQUENCE [LARGE SCALE GENOMIC DNA]</scope>
    <source>
        <strain evidence="2 3">YIM 98757</strain>
    </source>
</reference>
<dbReference type="Proteomes" id="UP000582974">
    <property type="component" value="Unassembled WGS sequence"/>
</dbReference>
<organism evidence="2 3">
    <name type="scientific">Haloechinothrix aidingensis</name>
    <dbReference type="NCBI Taxonomy" id="2752311"/>
    <lineage>
        <taxon>Bacteria</taxon>
        <taxon>Bacillati</taxon>
        <taxon>Actinomycetota</taxon>
        <taxon>Actinomycetes</taxon>
        <taxon>Pseudonocardiales</taxon>
        <taxon>Pseudonocardiaceae</taxon>
        <taxon>Haloechinothrix</taxon>
    </lineage>
</organism>
<keyword evidence="3" id="KW-1185">Reference proteome</keyword>
<dbReference type="GO" id="GO:0016987">
    <property type="term" value="F:sigma factor activity"/>
    <property type="evidence" value="ECO:0007669"/>
    <property type="project" value="TreeGrafter"/>
</dbReference>
<evidence type="ECO:0000313" key="2">
    <source>
        <dbReference type="EMBL" id="MBA0125927.1"/>
    </source>
</evidence>
<feature type="compositionally biased region" description="Basic and acidic residues" evidence="1">
    <location>
        <begin position="81"/>
        <end position="97"/>
    </location>
</feature>
<feature type="region of interest" description="Disordered" evidence="1">
    <location>
        <begin position="61"/>
        <end position="97"/>
    </location>
</feature>
<dbReference type="RefSeq" id="WP_180892746.1">
    <property type="nucleotide sequence ID" value="NZ_JACCKD010000003.1"/>
</dbReference>